<proteinExistence type="predicted"/>
<gene>
    <name evidence="1" type="ORF">R3P38DRAFT_2827072</name>
</gene>
<evidence type="ECO:0000313" key="1">
    <source>
        <dbReference type="EMBL" id="KAK7064925.1"/>
    </source>
</evidence>
<name>A0AAW0EKQ1_9AGAR</name>
<evidence type="ECO:0000313" key="2">
    <source>
        <dbReference type="Proteomes" id="UP001362999"/>
    </source>
</evidence>
<dbReference type="Proteomes" id="UP001362999">
    <property type="component" value="Unassembled WGS sequence"/>
</dbReference>
<accession>A0AAW0EKQ1</accession>
<organism evidence="1 2">
    <name type="scientific">Favolaschia claudopus</name>
    <dbReference type="NCBI Taxonomy" id="2862362"/>
    <lineage>
        <taxon>Eukaryota</taxon>
        <taxon>Fungi</taxon>
        <taxon>Dikarya</taxon>
        <taxon>Basidiomycota</taxon>
        <taxon>Agaricomycotina</taxon>
        <taxon>Agaricomycetes</taxon>
        <taxon>Agaricomycetidae</taxon>
        <taxon>Agaricales</taxon>
        <taxon>Marasmiineae</taxon>
        <taxon>Mycenaceae</taxon>
        <taxon>Favolaschia</taxon>
    </lineage>
</organism>
<sequence>MIKRESLTTLFAFLPPSLLNNTHDTQILRIRIPHLDSLICIHIHTPHPIHILIIHSQQQLNILIIILRRNHSSWLLGYHFLFHHRHRIGFQWVGWLVSRRNE</sequence>
<protein>
    <submittedName>
        <fullName evidence="1">Uncharacterized protein</fullName>
    </submittedName>
</protein>
<comment type="caution">
    <text evidence="1">The sequence shown here is derived from an EMBL/GenBank/DDBJ whole genome shotgun (WGS) entry which is preliminary data.</text>
</comment>
<keyword evidence="2" id="KW-1185">Reference proteome</keyword>
<reference evidence="1 2" key="1">
    <citation type="journal article" date="2024" name="J Genomics">
        <title>Draft genome sequencing and assembly of Favolaschia claudopus CIRM-BRFM 2984 isolated from oak limbs.</title>
        <authorList>
            <person name="Navarro D."/>
            <person name="Drula E."/>
            <person name="Chaduli D."/>
            <person name="Cazenave R."/>
            <person name="Ahrendt S."/>
            <person name="Wang J."/>
            <person name="Lipzen A."/>
            <person name="Daum C."/>
            <person name="Barry K."/>
            <person name="Grigoriev I.V."/>
            <person name="Favel A."/>
            <person name="Rosso M.N."/>
            <person name="Martin F."/>
        </authorList>
    </citation>
    <scope>NUCLEOTIDE SEQUENCE [LARGE SCALE GENOMIC DNA]</scope>
    <source>
        <strain evidence="1 2">CIRM-BRFM 2984</strain>
    </source>
</reference>
<dbReference type="AlphaFoldDB" id="A0AAW0EKQ1"/>
<dbReference type="EMBL" id="JAWWNJ010000001">
    <property type="protein sequence ID" value="KAK7064925.1"/>
    <property type="molecule type" value="Genomic_DNA"/>
</dbReference>